<dbReference type="PROSITE" id="PS50893">
    <property type="entry name" value="ABC_TRANSPORTER_2"/>
    <property type="match status" value="2"/>
</dbReference>
<dbReference type="GO" id="GO:0005524">
    <property type="term" value="F:ATP binding"/>
    <property type="evidence" value="ECO:0007669"/>
    <property type="project" value="UniProtKB-KW"/>
</dbReference>
<dbReference type="InterPro" id="IPR011527">
    <property type="entry name" value="ABC1_TM_dom"/>
</dbReference>
<evidence type="ECO:0000256" key="5">
    <source>
        <dbReference type="ARBA" id="ARBA00022737"/>
    </source>
</evidence>
<evidence type="ECO:0000256" key="3">
    <source>
        <dbReference type="ARBA" id="ARBA00022448"/>
    </source>
</evidence>
<dbReference type="Proteomes" id="UP000233837">
    <property type="component" value="Unassembled WGS sequence"/>
</dbReference>
<dbReference type="Gene3D" id="3.40.50.300">
    <property type="entry name" value="P-loop containing nucleotide triphosphate hydrolases"/>
    <property type="match status" value="2"/>
</dbReference>
<dbReference type="OrthoDB" id="6500128at2759"/>
<feature type="transmembrane region" description="Helical" evidence="12">
    <location>
        <begin position="283"/>
        <end position="308"/>
    </location>
</feature>
<dbReference type="SMART" id="SM00382">
    <property type="entry name" value="AAA"/>
    <property type="match status" value="2"/>
</dbReference>
<dbReference type="InterPro" id="IPR036640">
    <property type="entry name" value="ABC1_TM_sf"/>
</dbReference>
<dbReference type="CDD" id="cd03250">
    <property type="entry name" value="ABCC_MRP_domain1"/>
    <property type="match status" value="1"/>
</dbReference>
<dbReference type="PANTHER" id="PTHR24223">
    <property type="entry name" value="ATP-BINDING CASSETTE SUB-FAMILY C"/>
    <property type="match status" value="1"/>
</dbReference>
<evidence type="ECO:0000259" key="14">
    <source>
        <dbReference type="PROSITE" id="PS50929"/>
    </source>
</evidence>
<feature type="transmembrane region" description="Helical" evidence="12">
    <location>
        <begin position="902"/>
        <end position="927"/>
    </location>
</feature>
<feature type="transmembrane region" description="Helical" evidence="12">
    <location>
        <begin position="34"/>
        <end position="52"/>
    </location>
</feature>
<keyword evidence="8" id="KW-1278">Translocase</keyword>
<dbReference type="Gene3D" id="1.20.1560.10">
    <property type="entry name" value="ABC transporter type 1, transmembrane domain"/>
    <property type="match status" value="2"/>
</dbReference>
<dbReference type="SUPFAM" id="SSF52540">
    <property type="entry name" value="P-loop containing nucleoside triphosphate hydrolases"/>
    <property type="match status" value="2"/>
</dbReference>
<dbReference type="PROSITE" id="PS50929">
    <property type="entry name" value="ABC_TM1F"/>
    <property type="match status" value="2"/>
</dbReference>
<reference evidence="15 16" key="1">
    <citation type="journal article" date="2016" name="Sci. Rep.">
        <title>The Dendrobium catenatum Lindl. genome sequence provides insights into polysaccharide synthase, floral development and adaptive evolution.</title>
        <authorList>
            <person name="Zhang G.Q."/>
            <person name="Xu Q."/>
            <person name="Bian C."/>
            <person name="Tsai W.C."/>
            <person name="Yeh C.M."/>
            <person name="Liu K.W."/>
            <person name="Yoshida K."/>
            <person name="Zhang L.S."/>
            <person name="Chang S.B."/>
            <person name="Chen F."/>
            <person name="Shi Y."/>
            <person name="Su Y.Y."/>
            <person name="Zhang Y.Q."/>
            <person name="Chen L.J."/>
            <person name="Yin Y."/>
            <person name="Lin M."/>
            <person name="Huang H."/>
            <person name="Deng H."/>
            <person name="Wang Z.W."/>
            <person name="Zhu S.L."/>
            <person name="Zhao X."/>
            <person name="Deng C."/>
            <person name="Niu S.C."/>
            <person name="Huang J."/>
            <person name="Wang M."/>
            <person name="Liu G.H."/>
            <person name="Yang H.J."/>
            <person name="Xiao X.J."/>
            <person name="Hsiao Y.Y."/>
            <person name="Wu W.L."/>
            <person name="Chen Y.Y."/>
            <person name="Mitsuda N."/>
            <person name="Ohme-Takagi M."/>
            <person name="Luo Y.B."/>
            <person name="Van de Peer Y."/>
            <person name="Liu Z.J."/>
        </authorList>
    </citation>
    <scope>NUCLEOTIDE SEQUENCE [LARGE SCALE GENOMIC DNA]</scope>
    <source>
        <tissue evidence="15">The whole plant</tissue>
    </source>
</reference>
<feature type="transmembrane region" description="Helical" evidence="12">
    <location>
        <begin position="1040"/>
        <end position="1059"/>
    </location>
</feature>
<evidence type="ECO:0000259" key="13">
    <source>
        <dbReference type="PROSITE" id="PS50893"/>
    </source>
</evidence>
<evidence type="ECO:0000313" key="16">
    <source>
        <dbReference type="Proteomes" id="UP000233837"/>
    </source>
</evidence>
<feature type="domain" description="ABC transporter" evidence="13">
    <location>
        <begin position="1219"/>
        <end position="1453"/>
    </location>
</feature>
<evidence type="ECO:0000256" key="7">
    <source>
        <dbReference type="ARBA" id="ARBA00022840"/>
    </source>
</evidence>
<keyword evidence="6" id="KW-0547">Nucleotide-binding</keyword>
<evidence type="ECO:0000256" key="2">
    <source>
        <dbReference type="ARBA" id="ARBA00009726"/>
    </source>
</evidence>
<protein>
    <submittedName>
        <fullName evidence="15">ABC transporter C family member 8</fullName>
    </submittedName>
</protein>
<feature type="transmembrane region" description="Helical" evidence="12">
    <location>
        <begin position="409"/>
        <end position="438"/>
    </location>
</feature>
<evidence type="ECO:0000256" key="11">
    <source>
        <dbReference type="ARBA" id="ARBA00057614"/>
    </source>
</evidence>
<dbReference type="FunFam" id="3.40.50.300:FF:000169">
    <property type="entry name" value="ABC transporter C family member 3"/>
    <property type="match status" value="1"/>
</dbReference>
<dbReference type="EMBL" id="KZ502286">
    <property type="protein sequence ID" value="PKU81071.1"/>
    <property type="molecule type" value="Genomic_DNA"/>
</dbReference>
<dbReference type="GO" id="GO:0016020">
    <property type="term" value="C:membrane"/>
    <property type="evidence" value="ECO:0007669"/>
    <property type="project" value="UniProtKB-SubCell"/>
</dbReference>
<reference evidence="15 16" key="2">
    <citation type="journal article" date="2017" name="Nature">
        <title>The Apostasia genome and the evolution of orchids.</title>
        <authorList>
            <person name="Zhang G.Q."/>
            <person name="Liu K.W."/>
            <person name="Li Z."/>
            <person name="Lohaus R."/>
            <person name="Hsiao Y.Y."/>
            <person name="Niu S.C."/>
            <person name="Wang J.Y."/>
            <person name="Lin Y.C."/>
            <person name="Xu Q."/>
            <person name="Chen L.J."/>
            <person name="Yoshida K."/>
            <person name="Fujiwara S."/>
            <person name="Wang Z.W."/>
            <person name="Zhang Y.Q."/>
            <person name="Mitsuda N."/>
            <person name="Wang M."/>
            <person name="Liu G.H."/>
            <person name="Pecoraro L."/>
            <person name="Huang H.X."/>
            <person name="Xiao X.J."/>
            <person name="Lin M."/>
            <person name="Wu X.Y."/>
            <person name="Wu W.L."/>
            <person name="Chen Y.Y."/>
            <person name="Chang S.B."/>
            <person name="Sakamoto S."/>
            <person name="Ohme-Takagi M."/>
            <person name="Yagi M."/>
            <person name="Zeng S.J."/>
            <person name="Shen C.Y."/>
            <person name="Yeh C.M."/>
            <person name="Luo Y.B."/>
            <person name="Tsai W.C."/>
            <person name="Van de Peer Y."/>
            <person name="Liu Z.J."/>
        </authorList>
    </citation>
    <scope>NUCLEOTIDE SEQUENCE [LARGE SCALE GENOMIC DNA]</scope>
    <source>
        <tissue evidence="15">The whole plant</tissue>
    </source>
</reference>
<keyword evidence="3" id="KW-0813">Transport</keyword>
<dbReference type="GO" id="GO:0016887">
    <property type="term" value="F:ATP hydrolysis activity"/>
    <property type="evidence" value="ECO:0007669"/>
    <property type="project" value="InterPro"/>
</dbReference>
<keyword evidence="5" id="KW-0677">Repeat</keyword>
<dbReference type="FunFam" id="1.20.1560.10:FF:000002">
    <property type="entry name" value="ABC transporter C family member 5"/>
    <property type="match status" value="1"/>
</dbReference>
<gene>
    <name evidence="15" type="primary">ABCC8</name>
    <name evidence="15" type="ORF">MA16_Dca017446</name>
</gene>
<evidence type="ECO:0000256" key="4">
    <source>
        <dbReference type="ARBA" id="ARBA00022692"/>
    </source>
</evidence>
<evidence type="ECO:0000256" key="8">
    <source>
        <dbReference type="ARBA" id="ARBA00022967"/>
    </source>
</evidence>
<dbReference type="InterPro" id="IPR050173">
    <property type="entry name" value="ABC_transporter_C-like"/>
</dbReference>
<dbReference type="Pfam" id="PF00005">
    <property type="entry name" value="ABC_tran"/>
    <property type="match status" value="2"/>
</dbReference>
<comment type="function">
    <text evidence="11">ABC transporter that may affect phytic acid transport and compartmentalization. May function directly or indirectly in removing phytic acid from the cytosol or in vesicle trafficking. Required for phytic acid accumulation in developing seeds. Phytic acid is the primary storage form of phosphorus in cereal grains and other plant seeds.</text>
</comment>
<dbReference type="SUPFAM" id="SSF90123">
    <property type="entry name" value="ABC transporter transmembrane region"/>
    <property type="match status" value="2"/>
</dbReference>
<feature type="transmembrane region" description="Helical" evidence="12">
    <location>
        <begin position="510"/>
        <end position="530"/>
    </location>
</feature>
<dbReference type="GO" id="GO:0140359">
    <property type="term" value="F:ABC-type transporter activity"/>
    <property type="evidence" value="ECO:0007669"/>
    <property type="project" value="InterPro"/>
</dbReference>
<feature type="transmembrane region" description="Helical" evidence="12">
    <location>
        <begin position="1012"/>
        <end position="1033"/>
    </location>
</feature>
<feature type="transmembrane region" description="Helical" evidence="12">
    <location>
        <begin position="68"/>
        <end position="90"/>
    </location>
</feature>
<proteinExistence type="inferred from homology"/>
<comment type="similarity">
    <text evidence="2">Belongs to the ABC transporter superfamily. ABCC family. Conjugate transporter (TC 3.A.1.208) subfamily.</text>
</comment>
<feature type="domain" description="ABC transmembrane type-1" evidence="14">
    <location>
        <begin position="284"/>
        <end position="566"/>
    </location>
</feature>
<feature type="transmembrane region" description="Helical" evidence="12">
    <location>
        <begin position="102"/>
        <end position="122"/>
    </location>
</feature>
<dbReference type="PANTHER" id="PTHR24223:SF108">
    <property type="entry name" value="ABC TRANSPORTER C FAMILY MEMBER 8"/>
    <property type="match status" value="1"/>
</dbReference>
<keyword evidence="16" id="KW-1185">Reference proteome</keyword>
<comment type="subcellular location">
    <subcellularLocation>
        <location evidence="1">Membrane</location>
        <topology evidence="1">Multi-pass membrane protein</topology>
    </subcellularLocation>
</comment>
<feature type="domain" description="ABC transmembrane type-1" evidence="14">
    <location>
        <begin position="907"/>
        <end position="1182"/>
    </location>
</feature>
<dbReference type="PROSITE" id="PS00211">
    <property type="entry name" value="ABC_TRANSPORTER_1"/>
    <property type="match status" value="1"/>
</dbReference>
<dbReference type="CDD" id="cd03244">
    <property type="entry name" value="ABCC_MRP_domain2"/>
    <property type="match status" value="1"/>
</dbReference>
<name>A0A2I0WZK4_9ASPA</name>
<evidence type="ECO:0000256" key="12">
    <source>
        <dbReference type="SAM" id="Phobius"/>
    </source>
</evidence>
<feature type="transmembrane region" description="Helical" evidence="12">
    <location>
        <begin position="939"/>
        <end position="961"/>
    </location>
</feature>
<dbReference type="InterPro" id="IPR017871">
    <property type="entry name" value="ABC_transporter-like_CS"/>
</dbReference>
<dbReference type="Pfam" id="PF00664">
    <property type="entry name" value="ABC_membrane"/>
    <property type="match status" value="2"/>
</dbReference>
<keyword evidence="10 12" id="KW-0472">Membrane</keyword>
<keyword evidence="9 12" id="KW-1133">Transmembrane helix</keyword>
<dbReference type="FunFam" id="1.20.1560.10:FF:000003">
    <property type="entry name" value="ABC transporter C family member 10"/>
    <property type="match status" value="1"/>
</dbReference>
<evidence type="ECO:0000256" key="10">
    <source>
        <dbReference type="ARBA" id="ARBA00023136"/>
    </source>
</evidence>
<feature type="domain" description="ABC transporter" evidence="13">
    <location>
        <begin position="600"/>
        <end position="823"/>
    </location>
</feature>
<keyword evidence="4 12" id="KW-0812">Transmembrane</keyword>
<dbReference type="InterPro" id="IPR044746">
    <property type="entry name" value="ABCC_6TM_D1"/>
</dbReference>
<evidence type="ECO:0000256" key="9">
    <source>
        <dbReference type="ARBA" id="ARBA00022989"/>
    </source>
</evidence>
<organism evidence="15 16">
    <name type="scientific">Dendrobium catenatum</name>
    <dbReference type="NCBI Taxonomy" id="906689"/>
    <lineage>
        <taxon>Eukaryota</taxon>
        <taxon>Viridiplantae</taxon>
        <taxon>Streptophyta</taxon>
        <taxon>Embryophyta</taxon>
        <taxon>Tracheophyta</taxon>
        <taxon>Spermatophyta</taxon>
        <taxon>Magnoliopsida</taxon>
        <taxon>Liliopsida</taxon>
        <taxon>Asparagales</taxon>
        <taxon>Orchidaceae</taxon>
        <taxon>Epidendroideae</taxon>
        <taxon>Malaxideae</taxon>
        <taxon>Dendrobiinae</taxon>
        <taxon>Dendrobium</taxon>
    </lineage>
</organism>
<sequence length="1470" mass="165184">MVSAWSLGDWFYWTCENELFDLGNSCAQRRLIDAVNLVFLLISVLGFLISYFRREGPHGRINRSWDSFIASLLCAVLSISCFSLSFWALFGGSSSLFQLSWLVYFVRGIIWISLAFSIYIYSPKWLRTILLSWWITFSVLISVFNLEMLIRRSGFQILDLISWPENLLLLYCAFKLAARTSLNKNLESGSLSSPLLLDRNERRTNSSKASLFSRLTFSWLNPLLRLGSSKPLTLEDIPALDFDDEAFSAYQTFSRAWEFERKNRSITRNLVLKSLAKCFKKEMALVGFYALLKSVSVAASPLILYAFILFSNQEEKDLKFGFFLIICLSLLKFVDSISQRHWFFNSRRVGMRMRSAVMAAIFQKQLGLSSQGRRRHSTGEIVNYIAVDAYRLGEFPWWFHMAWSCPLQILLSIIVLIITVGVGGALPGLIPLIIFGFLNVPIAKIMQYYQAQFMLAQDERLRATSEVLNNMKIIKLQSWEDKFRRTVESLRDLEFKWLRDIQITKSYGSALYWMAPTVVSAVIFAGTAALKSAPLNASTIFTVLATLRVMSEPVRMLPEALSVLIQVKVSLDRIDVFLLEDEIKEENVQRNTLNNVNHGIEVHNGCFSWDLDAAIPALKNINLEIRRGQKIAVCGPVGAGKSSLLYAILGEIPKVSGSVNVFGTIAYVSQTSWIQSGTIQDNILFGKRMNKERYDMAIRCSALDKDIDNFVHGDLTEIGQRGLNMSGGQKQRIQLARAVYSDADNYLLDDPFSAVDAHTAAILFHDYVMSALENKTVILVTHQVEFLAEADGILVIEDGEITQTGTYEELLTSGTAFEKLVNAHQSSLITLDSSFHEHGRNKQQKVEDHLIVTALHSMKQNSENEVSSKGISAVQLTEDEEKEMGNVGLKPYKDYFQVSKGYLLLTLVVSSQFIFVGLQILSTYWMAFASQMNQISDSLLVGVYAVISILSCVFTHVRTLLVADLGLKASRSFFTALMDSVFSAPMSFFDSTPVGRILTRASSDLFTVDFDVPYSLVFFLSGFVELLSIIIIMATVTWQVLVVAFPVLILVAYLQKYYLSSARELVRINGTTKAPVMNYATESYLGVVTIRAFEMTEMFFGNNLKLIDIDATLFFHTIAALEWILIRVELLQNLTIITSTLFLVLVPHGSISPGFSGLCLSYALNLSSCQVFTTRFYSYVENYIISVERIKQFMHIPPEPPAVIEDSRPPSSWPLDGRIDFQNLKIKYKPTVPFVLKGITCTFSAGNKIGVVGRTGSGKTTLISALFRLIDPAEGRILIDSIDICSIGLKDLRMKLSIIPQEPTLFRGSVRSNLDPLGVYTDHEIWEALERCQLKSIIRSLPAQLDSSVSDDGENWSAGQRQLFCLGRVLLRKNKVLVLDEATASIDSATDAILQRIIRQEFSTCTVITIAHRVPTVTDSDMVMVLSYGNVLEFEKPSKLMESSESAFAKLVAEYWANYRKGSSQSLANF</sequence>
<dbReference type="InterPro" id="IPR027417">
    <property type="entry name" value="P-loop_NTPase"/>
</dbReference>
<evidence type="ECO:0000256" key="6">
    <source>
        <dbReference type="ARBA" id="ARBA00022741"/>
    </source>
</evidence>
<dbReference type="InterPro" id="IPR044726">
    <property type="entry name" value="ABCC_6TM_D2"/>
</dbReference>
<dbReference type="InterPro" id="IPR003593">
    <property type="entry name" value="AAA+_ATPase"/>
</dbReference>
<keyword evidence="7" id="KW-0067">ATP-binding</keyword>
<feature type="transmembrane region" description="Helical" evidence="12">
    <location>
        <begin position="128"/>
        <end position="146"/>
    </location>
</feature>
<feature type="transmembrane region" description="Helical" evidence="12">
    <location>
        <begin position="320"/>
        <end position="338"/>
    </location>
</feature>
<dbReference type="FunFam" id="3.40.50.300:FF:001405">
    <property type="entry name" value="Multidrug resistance protein associated1"/>
    <property type="match status" value="1"/>
</dbReference>
<dbReference type="CDD" id="cd18580">
    <property type="entry name" value="ABC_6TM_ABCC_D2"/>
    <property type="match status" value="1"/>
</dbReference>
<dbReference type="CDD" id="cd18579">
    <property type="entry name" value="ABC_6TM_ABCC_D1"/>
    <property type="match status" value="1"/>
</dbReference>
<dbReference type="InterPro" id="IPR003439">
    <property type="entry name" value="ABC_transporter-like_ATP-bd"/>
</dbReference>
<evidence type="ECO:0000256" key="1">
    <source>
        <dbReference type="ARBA" id="ARBA00004141"/>
    </source>
</evidence>
<evidence type="ECO:0000313" key="15">
    <source>
        <dbReference type="EMBL" id="PKU81071.1"/>
    </source>
</evidence>
<accession>A0A2I0WZK4</accession>